<proteinExistence type="predicted"/>
<dbReference type="AlphaFoldDB" id="A0A133UD54"/>
<reference evidence="1 2" key="1">
    <citation type="journal article" date="2016" name="Sci. Rep.">
        <title>Metabolic traits of an uncultured archaeal lineage -MSBL1- from brine pools of the Red Sea.</title>
        <authorList>
            <person name="Mwirichia R."/>
            <person name="Alam I."/>
            <person name="Rashid M."/>
            <person name="Vinu M."/>
            <person name="Ba-Alawi W."/>
            <person name="Anthony Kamau A."/>
            <person name="Kamanda Ngugi D."/>
            <person name="Goker M."/>
            <person name="Klenk H.P."/>
            <person name="Bajic V."/>
            <person name="Stingl U."/>
        </authorList>
    </citation>
    <scope>NUCLEOTIDE SEQUENCE [LARGE SCALE GENOMIC DNA]</scope>
    <source>
        <strain evidence="1">SCGC-AAA259E19</strain>
    </source>
</reference>
<evidence type="ECO:0000313" key="2">
    <source>
        <dbReference type="Proteomes" id="UP000070284"/>
    </source>
</evidence>
<dbReference type="Proteomes" id="UP000070284">
    <property type="component" value="Unassembled WGS sequence"/>
</dbReference>
<accession>A0A133UD54</accession>
<gene>
    <name evidence="1" type="ORF">AKJ65_08030</name>
</gene>
<evidence type="ECO:0008006" key="3">
    <source>
        <dbReference type="Google" id="ProtNLM"/>
    </source>
</evidence>
<organism evidence="1 2">
    <name type="scientific">candidate division MSBL1 archaeon SCGC-AAA259E19</name>
    <dbReference type="NCBI Taxonomy" id="1698264"/>
    <lineage>
        <taxon>Archaea</taxon>
        <taxon>Methanobacteriati</taxon>
        <taxon>Methanobacteriota</taxon>
        <taxon>candidate division MSBL1</taxon>
    </lineage>
</organism>
<evidence type="ECO:0000313" key="1">
    <source>
        <dbReference type="EMBL" id="KXA92113.1"/>
    </source>
</evidence>
<name>A0A133UD54_9EURY</name>
<protein>
    <recommendedName>
        <fullName evidence="3">XACb0070 ribbon-helix-helix domain-containing protein</fullName>
    </recommendedName>
</protein>
<comment type="caution">
    <text evidence="1">The sequence shown here is derived from an EMBL/GenBank/DDBJ whole genome shotgun (WGS) entry which is preliminary data.</text>
</comment>
<sequence length="78" mass="8999">MGTITLSVNDEVEEEFRNIVKKNRSKKKGSLGKAATEALRLWVRKKKQEEISEEALELMGEGFEMGERLHEERGDLHK</sequence>
<keyword evidence="2" id="KW-1185">Reference proteome</keyword>
<dbReference type="EMBL" id="LHXO01000185">
    <property type="protein sequence ID" value="KXA92113.1"/>
    <property type="molecule type" value="Genomic_DNA"/>
</dbReference>